<sequence>MKQIGLLVFDGVTLLDVSGPAEVLSRAPGYELTLFSPRGGNVRSASGLSLTATKVASAEIALDTLIIAGSDTLPDAAIDPALLEAARILATSARRIASVCTGAFILAEIGELNGRRATTHWKNTADLARRYPDVLVEPDVLHVHDGRYISSAGISAGIDLALSLVEEDHGPRAAREIAQDMVVFMHRPGGQSQFIGARRTPQVESEILHAVLDHVTTTLTQEHSVTSMAAAASVSARHLTRLFHQELGTTPMRWLELMRLNQAKQLILEGATVTSAARDAGFGTDEKLRRAFARHLGITPRDYRARFRSTF</sequence>
<dbReference type="PROSITE" id="PS00041">
    <property type="entry name" value="HTH_ARAC_FAMILY_1"/>
    <property type="match status" value="1"/>
</dbReference>
<keyword evidence="1" id="KW-0805">Transcription regulation</keyword>
<evidence type="ECO:0000259" key="4">
    <source>
        <dbReference type="PROSITE" id="PS01124"/>
    </source>
</evidence>
<gene>
    <name evidence="5" type="primary">cdhR</name>
    <name evidence="5" type="ORF">CKALI_00470</name>
</gene>
<dbReference type="RefSeq" id="WP_156191435.1">
    <property type="nucleotide sequence ID" value="NZ_CP046452.1"/>
</dbReference>
<proteinExistence type="predicted"/>
<keyword evidence="2" id="KW-0238">DNA-binding</keyword>
<name>A0A6B8VPN7_9CORY</name>
<dbReference type="InterPro" id="IPR029062">
    <property type="entry name" value="Class_I_gatase-like"/>
</dbReference>
<dbReference type="GO" id="GO:0043565">
    <property type="term" value="F:sequence-specific DNA binding"/>
    <property type="evidence" value="ECO:0007669"/>
    <property type="project" value="InterPro"/>
</dbReference>
<dbReference type="Pfam" id="PF12833">
    <property type="entry name" value="HTH_18"/>
    <property type="match status" value="1"/>
</dbReference>
<feature type="domain" description="HTH araC/xylS-type" evidence="4">
    <location>
        <begin position="209"/>
        <end position="306"/>
    </location>
</feature>
<organism evidence="5 6">
    <name type="scientific">Corynebacterium kalinowskii</name>
    <dbReference type="NCBI Taxonomy" id="2675216"/>
    <lineage>
        <taxon>Bacteria</taxon>
        <taxon>Bacillati</taxon>
        <taxon>Actinomycetota</taxon>
        <taxon>Actinomycetes</taxon>
        <taxon>Mycobacteriales</taxon>
        <taxon>Corynebacteriaceae</taxon>
        <taxon>Corynebacterium</taxon>
    </lineage>
</organism>
<dbReference type="PROSITE" id="PS01124">
    <property type="entry name" value="HTH_ARAC_FAMILY_2"/>
    <property type="match status" value="1"/>
</dbReference>
<dbReference type="EMBL" id="CP046452">
    <property type="protein sequence ID" value="QGU00995.1"/>
    <property type="molecule type" value="Genomic_DNA"/>
</dbReference>
<dbReference type="Proteomes" id="UP000427071">
    <property type="component" value="Chromosome"/>
</dbReference>
<dbReference type="InterPro" id="IPR009057">
    <property type="entry name" value="Homeodomain-like_sf"/>
</dbReference>
<evidence type="ECO:0000256" key="3">
    <source>
        <dbReference type="ARBA" id="ARBA00023163"/>
    </source>
</evidence>
<dbReference type="PANTHER" id="PTHR43130:SF3">
    <property type="entry name" value="HTH-TYPE TRANSCRIPTIONAL REGULATOR RV1931C"/>
    <property type="match status" value="1"/>
</dbReference>
<keyword evidence="3" id="KW-0804">Transcription</keyword>
<dbReference type="SUPFAM" id="SSF46689">
    <property type="entry name" value="Homeodomain-like"/>
    <property type="match status" value="2"/>
</dbReference>
<evidence type="ECO:0000313" key="5">
    <source>
        <dbReference type="EMBL" id="QGU00995.1"/>
    </source>
</evidence>
<keyword evidence="6" id="KW-1185">Reference proteome</keyword>
<dbReference type="GO" id="GO:0003700">
    <property type="term" value="F:DNA-binding transcription factor activity"/>
    <property type="evidence" value="ECO:0007669"/>
    <property type="project" value="InterPro"/>
</dbReference>
<dbReference type="Gene3D" id="3.40.50.880">
    <property type="match status" value="1"/>
</dbReference>
<dbReference type="Gene3D" id="1.10.10.60">
    <property type="entry name" value="Homeodomain-like"/>
    <property type="match status" value="1"/>
</dbReference>
<reference evidence="6" key="1">
    <citation type="submission" date="2019-11" db="EMBL/GenBank/DDBJ databases">
        <title>Complete genome sequence of Corynebacterium kalinowskii 1959, a novel Corynebacterium species isolated from soil of a small paddock in Vilsendorf, Germany.</title>
        <authorList>
            <person name="Schaffert L."/>
            <person name="Ruwe M."/>
            <person name="Milse J."/>
            <person name="Hanuschka K."/>
            <person name="Ortseifen V."/>
            <person name="Droste J."/>
            <person name="Brandt D."/>
            <person name="Schlueter L."/>
            <person name="Kutter Y."/>
            <person name="Vinke S."/>
            <person name="Viehoefer P."/>
            <person name="Jacob L."/>
            <person name="Luebke N.-C."/>
            <person name="Schulte-Berndt E."/>
            <person name="Hain C."/>
            <person name="Linder M."/>
            <person name="Schmidt P."/>
            <person name="Wollenschlaeger L."/>
            <person name="Luttermann T."/>
            <person name="Thieme E."/>
            <person name="Hassa J."/>
            <person name="Haak M."/>
            <person name="Wittchen M."/>
            <person name="Mentz A."/>
            <person name="Persicke M."/>
            <person name="Busche T."/>
            <person name="Ruckert C."/>
        </authorList>
    </citation>
    <scope>NUCLEOTIDE SEQUENCE [LARGE SCALE GENOMIC DNA]</scope>
    <source>
        <strain evidence="6">1959</strain>
    </source>
</reference>
<dbReference type="InterPro" id="IPR018060">
    <property type="entry name" value="HTH_AraC"/>
</dbReference>
<dbReference type="InterPro" id="IPR052158">
    <property type="entry name" value="INH-QAR"/>
</dbReference>
<dbReference type="SMART" id="SM00342">
    <property type="entry name" value="HTH_ARAC"/>
    <property type="match status" value="1"/>
</dbReference>
<dbReference type="InterPro" id="IPR018062">
    <property type="entry name" value="HTH_AraC-typ_CS"/>
</dbReference>
<dbReference type="AlphaFoldDB" id="A0A6B8VPN7"/>
<evidence type="ECO:0000256" key="1">
    <source>
        <dbReference type="ARBA" id="ARBA00023015"/>
    </source>
</evidence>
<dbReference type="CDD" id="cd03137">
    <property type="entry name" value="GATase1_AraC_1"/>
    <property type="match status" value="1"/>
</dbReference>
<dbReference type="Pfam" id="PF01965">
    <property type="entry name" value="DJ-1_PfpI"/>
    <property type="match status" value="1"/>
</dbReference>
<dbReference type="InterPro" id="IPR002818">
    <property type="entry name" value="DJ-1/PfpI"/>
</dbReference>
<dbReference type="PANTHER" id="PTHR43130">
    <property type="entry name" value="ARAC-FAMILY TRANSCRIPTIONAL REGULATOR"/>
    <property type="match status" value="1"/>
</dbReference>
<dbReference type="KEGG" id="ckw:CKALI_00470"/>
<dbReference type="SUPFAM" id="SSF52317">
    <property type="entry name" value="Class I glutamine amidotransferase-like"/>
    <property type="match status" value="1"/>
</dbReference>
<evidence type="ECO:0000256" key="2">
    <source>
        <dbReference type="ARBA" id="ARBA00023125"/>
    </source>
</evidence>
<accession>A0A6B8VPN7</accession>
<protein>
    <submittedName>
        <fullName evidence="5">HTH-type transcriptional regulator CdhR</fullName>
    </submittedName>
</protein>
<evidence type="ECO:0000313" key="6">
    <source>
        <dbReference type="Proteomes" id="UP000427071"/>
    </source>
</evidence>